<organism evidence="1 2">
    <name type="scientific">Arthrobacter oryzae</name>
    <dbReference type="NCBI Taxonomy" id="409290"/>
    <lineage>
        <taxon>Bacteria</taxon>
        <taxon>Bacillati</taxon>
        <taxon>Actinomycetota</taxon>
        <taxon>Actinomycetes</taxon>
        <taxon>Micrococcales</taxon>
        <taxon>Micrococcaceae</taxon>
        <taxon>Arthrobacter</taxon>
    </lineage>
</organism>
<dbReference type="RefSeq" id="WP_123253724.1">
    <property type="nucleotide sequence ID" value="NZ_RBED01000013.1"/>
</dbReference>
<dbReference type="InterPro" id="IPR009057">
    <property type="entry name" value="Homeodomain-like_sf"/>
</dbReference>
<sequence>MPFEYPASVRRGLSERMRQGEAVLAVHAESGICLGTLYRWKHQALVDAGLAAGTPSTQAPDLQSAAKRIRQLEDELAIVKAASALYDGQVVVPPKGSSQLSTGS</sequence>
<name>A0A3N0CDK9_9MICC</name>
<gene>
    <name evidence="1" type="ORF">D7003_01360</name>
</gene>
<keyword evidence="2" id="KW-1185">Reference proteome</keyword>
<evidence type="ECO:0000313" key="2">
    <source>
        <dbReference type="Proteomes" id="UP000273807"/>
    </source>
</evidence>
<accession>A0A3N0CDK9</accession>
<reference evidence="1 2" key="1">
    <citation type="submission" date="2018-10" db="EMBL/GenBank/DDBJ databases">
        <title>Genome sequencing of Arthrobacter oryzae TNB02.</title>
        <authorList>
            <person name="Cho Y.-J."/>
            <person name="Cho A."/>
            <person name="Kim O.-S."/>
        </authorList>
    </citation>
    <scope>NUCLEOTIDE SEQUENCE [LARGE SCALE GENOMIC DNA]</scope>
    <source>
        <strain evidence="1 2">TNB02</strain>
    </source>
</reference>
<evidence type="ECO:0000313" key="1">
    <source>
        <dbReference type="EMBL" id="RNL61537.1"/>
    </source>
</evidence>
<dbReference type="Proteomes" id="UP000273807">
    <property type="component" value="Unassembled WGS sequence"/>
</dbReference>
<proteinExistence type="predicted"/>
<dbReference type="SUPFAM" id="SSF46689">
    <property type="entry name" value="Homeodomain-like"/>
    <property type="match status" value="1"/>
</dbReference>
<comment type="caution">
    <text evidence="1">The sequence shown here is derived from an EMBL/GenBank/DDBJ whole genome shotgun (WGS) entry which is preliminary data.</text>
</comment>
<dbReference type="OrthoDB" id="4426778at2"/>
<protein>
    <submittedName>
        <fullName evidence="1">Transposase</fullName>
    </submittedName>
</protein>
<dbReference type="AlphaFoldDB" id="A0A3N0CDK9"/>
<dbReference type="EMBL" id="RBED01000013">
    <property type="protein sequence ID" value="RNL61537.1"/>
    <property type="molecule type" value="Genomic_DNA"/>
</dbReference>